<sequence>DTSVCKWVASSMCNIILGSSSMRVITSIARIGHCEGQPVALVSRKKLIICFTCGGIIKFMDYLFEDRVARHDRP</sequence>
<reference evidence="1 2" key="1">
    <citation type="journal article" date="2021" name="BMC Genomics">
        <title>Datura genome reveals duplications of psychoactive alkaloid biosynthetic genes and high mutation rate following tissue culture.</title>
        <authorList>
            <person name="Rajewski A."/>
            <person name="Carter-House D."/>
            <person name="Stajich J."/>
            <person name="Litt A."/>
        </authorList>
    </citation>
    <scope>NUCLEOTIDE SEQUENCE [LARGE SCALE GENOMIC DNA]</scope>
    <source>
        <strain evidence="1">AR-01</strain>
    </source>
</reference>
<dbReference type="EMBL" id="JACEIK010000342">
    <property type="protein sequence ID" value="MCD7455383.1"/>
    <property type="molecule type" value="Genomic_DNA"/>
</dbReference>
<proteinExistence type="predicted"/>
<feature type="non-terminal residue" evidence="1">
    <location>
        <position position="74"/>
    </location>
</feature>
<feature type="non-terminal residue" evidence="1">
    <location>
        <position position="1"/>
    </location>
</feature>
<accession>A0ABS8S983</accession>
<dbReference type="Proteomes" id="UP000823775">
    <property type="component" value="Unassembled WGS sequence"/>
</dbReference>
<gene>
    <name evidence="1" type="ORF">HAX54_028000</name>
</gene>
<evidence type="ECO:0000313" key="2">
    <source>
        <dbReference type="Proteomes" id="UP000823775"/>
    </source>
</evidence>
<name>A0ABS8S983_DATST</name>
<protein>
    <submittedName>
        <fullName evidence="1">Uncharacterized protein</fullName>
    </submittedName>
</protein>
<keyword evidence="2" id="KW-1185">Reference proteome</keyword>
<comment type="caution">
    <text evidence="1">The sequence shown here is derived from an EMBL/GenBank/DDBJ whole genome shotgun (WGS) entry which is preliminary data.</text>
</comment>
<organism evidence="1 2">
    <name type="scientific">Datura stramonium</name>
    <name type="common">Jimsonweed</name>
    <name type="synonym">Common thornapple</name>
    <dbReference type="NCBI Taxonomy" id="4076"/>
    <lineage>
        <taxon>Eukaryota</taxon>
        <taxon>Viridiplantae</taxon>
        <taxon>Streptophyta</taxon>
        <taxon>Embryophyta</taxon>
        <taxon>Tracheophyta</taxon>
        <taxon>Spermatophyta</taxon>
        <taxon>Magnoliopsida</taxon>
        <taxon>eudicotyledons</taxon>
        <taxon>Gunneridae</taxon>
        <taxon>Pentapetalae</taxon>
        <taxon>asterids</taxon>
        <taxon>lamiids</taxon>
        <taxon>Solanales</taxon>
        <taxon>Solanaceae</taxon>
        <taxon>Solanoideae</taxon>
        <taxon>Datureae</taxon>
        <taxon>Datura</taxon>
    </lineage>
</organism>
<evidence type="ECO:0000313" key="1">
    <source>
        <dbReference type="EMBL" id="MCD7455383.1"/>
    </source>
</evidence>